<reference evidence="2 3" key="1">
    <citation type="submission" date="2022-04" db="EMBL/GenBank/DDBJ databases">
        <title>Positive selection, recombination, and allopatry shape intraspecific diversity of widespread and dominant cyanobacteria.</title>
        <authorList>
            <person name="Wei J."/>
            <person name="Shu W."/>
            <person name="Hu C."/>
        </authorList>
    </citation>
    <scope>NUCLEOTIDE SEQUENCE [LARGE SCALE GENOMIC DNA]</scope>
    <source>
        <strain evidence="2 3">GB2-A5</strain>
    </source>
</reference>
<dbReference type="RefSeq" id="WP_190425408.1">
    <property type="nucleotide sequence ID" value="NZ_JAMPKK010000074.1"/>
</dbReference>
<dbReference type="EMBL" id="JAMPKK010000074">
    <property type="protein sequence ID" value="MEP0867511.1"/>
    <property type="molecule type" value="Genomic_DNA"/>
</dbReference>
<organism evidence="2 3">
    <name type="scientific">Funiculus sociatus GB2-A5</name>
    <dbReference type="NCBI Taxonomy" id="2933946"/>
    <lineage>
        <taxon>Bacteria</taxon>
        <taxon>Bacillati</taxon>
        <taxon>Cyanobacteriota</taxon>
        <taxon>Cyanophyceae</taxon>
        <taxon>Coleofasciculales</taxon>
        <taxon>Coleofasciculaceae</taxon>
        <taxon>Funiculus</taxon>
    </lineage>
</organism>
<evidence type="ECO:0000313" key="3">
    <source>
        <dbReference type="Proteomes" id="UP001442494"/>
    </source>
</evidence>
<proteinExistence type="inferred from homology"/>
<evidence type="ECO:0000256" key="1">
    <source>
        <dbReference type="HAMAP-Rule" id="MF_01360"/>
    </source>
</evidence>
<dbReference type="Proteomes" id="UP001442494">
    <property type="component" value="Unassembled WGS sequence"/>
</dbReference>
<gene>
    <name evidence="2" type="ORF">NDI37_23960</name>
</gene>
<dbReference type="InterPro" id="IPR020885">
    <property type="entry name" value="UPF0367"/>
</dbReference>
<dbReference type="NCBIfam" id="NF010236">
    <property type="entry name" value="PRK13683.1"/>
    <property type="match status" value="1"/>
</dbReference>
<evidence type="ECO:0000313" key="2">
    <source>
        <dbReference type="EMBL" id="MEP0867511.1"/>
    </source>
</evidence>
<sequence length="88" mass="9576">MFTIDLILKNTPMPLSVQRKSDEDAQALYQEIMTAMRGNATVLELTCDRQTEKKVALLSSEIVAVQISQKSSTAATGRPPGFYALADG</sequence>
<dbReference type="HAMAP" id="MF_01360">
    <property type="entry name" value="UPF0367"/>
    <property type="match status" value="1"/>
</dbReference>
<dbReference type="Pfam" id="PF26132">
    <property type="entry name" value="UPF0367"/>
    <property type="match status" value="1"/>
</dbReference>
<accession>A0ABV0JVT5</accession>
<comment type="caution">
    <text evidence="2">The sequence shown here is derived from an EMBL/GenBank/DDBJ whole genome shotgun (WGS) entry which is preliminary data.</text>
</comment>
<protein>
    <recommendedName>
        <fullName evidence="1">UPF0367 protein NDI37_23960</fullName>
    </recommendedName>
</protein>
<keyword evidence="3" id="KW-1185">Reference proteome</keyword>
<name>A0ABV0JVT5_9CYAN</name>
<comment type="similarity">
    <text evidence="1">Belongs to the UPF0367 family.</text>
</comment>